<reference evidence="2" key="2">
    <citation type="submission" date="2022-06" db="UniProtKB">
        <authorList>
            <consortium name="EnsemblMetazoa"/>
        </authorList>
    </citation>
    <scope>IDENTIFICATION</scope>
    <source>
        <strain evidence="2">DF5081</strain>
    </source>
</reference>
<keyword evidence="1" id="KW-0732">Signal</keyword>
<protein>
    <submittedName>
        <fullName evidence="2">Uncharacterized protein</fullName>
    </submittedName>
</protein>
<dbReference type="EnsemblMetazoa" id="CJA01635.1">
    <property type="protein sequence ID" value="CJA01635.1"/>
    <property type="gene ID" value="WBGene00120839"/>
</dbReference>
<accession>A0A8R1DGH0</accession>
<sequence>MSRRILILASLLAVTAAQTGTQQTQKISLDPDAGPLKLRIVFQSDNNQPQNAPCATGNCQAVPTLTPCASGNCGSASNVVPVYDVPATTTPYPVTVRTVPVVSNNNVPVKVIRIPSYSNTGCSSPWCGAPRFVYAQPPCFGYSCGGPRFFHPRRHHHHHHNFSGQRPIFIGNLNNNNNMNNGGNVAIPDTIYKDGKAYRAPVRVPSSYQDGNPVFGK</sequence>
<feature type="signal peptide" evidence="1">
    <location>
        <begin position="1"/>
        <end position="17"/>
    </location>
</feature>
<keyword evidence="3" id="KW-1185">Reference proteome</keyword>
<evidence type="ECO:0000313" key="3">
    <source>
        <dbReference type="Proteomes" id="UP000005237"/>
    </source>
</evidence>
<feature type="chain" id="PRO_5035856715" evidence="1">
    <location>
        <begin position="18"/>
        <end position="217"/>
    </location>
</feature>
<dbReference type="AlphaFoldDB" id="A0A8R1DGH0"/>
<dbReference type="Proteomes" id="UP000005237">
    <property type="component" value="Unassembled WGS sequence"/>
</dbReference>
<reference evidence="3" key="1">
    <citation type="submission" date="2010-08" db="EMBL/GenBank/DDBJ databases">
        <authorList>
            <consortium name="Caenorhabditis japonica Sequencing Consortium"/>
            <person name="Wilson R.K."/>
        </authorList>
    </citation>
    <scope>NUCLEOTIDE SEQUENCE [LARGE SCALE GENOMIC DNA]</scope>
    <source>
        <strain evidence="3">DF5081</strain>
    </source>
</reference>
<name>A0A8R1DGH0_CAEJA</name>
<evidence type="ECO:0000313" key="2">
    <source>
        <dbReference type="EnsemblMetazoa" id="CJA01635.1"/>
    </source>
</evidence>
<evidence type="ECO:0000256" key="1">
    <source>
        <dbReference type="SAM" id="SignalP"/>
    </source>
</evidence>
<proteinExistence type="predicted"/>
<dbReference type="OMA" id="CATGNCQ"/>
<organism evidence="2 3">
    <name type="scientific">Caenorhabditis japonica</name>
    <dbReference type="NCBI Taxonomy" id="281687"/>
    <lineage>
        <taxon>Eukaryota</taxon>
        <taxon>Metazoa</taxon>
        <taxon>Ecdysozoa</taxon>
        <taxon>Nematoda</taxon>
        <taxon>Chromadorea</taxon>
        <taxon>Rhabditida</taxon>
        <taxon>Rhabditina</taxon>
        <taxon>Rhabditomorpha</taxon>
        <taxon>Rhabditoidea</taxon>
        <taxon>Rhabditidae</taxon>
        <taxon>Peloderinae</taxon>
        <taxon>Caenorhabditis</taxon>
    </lineage>
</organism>